<evidence type="ECO:0000313" key="3">
    <source>
        <dbReference type="Proteomes" id="UP000320048"/>
    </source>
</evidence>
<evidence type="ECO:0000313" key="2">
    <source>
        <dbReference type="EMBL" id="TMI84595.1"/>
    </source>
</evidence>
<dbReference type="InterPro" id="IPR011991">
    <property type="entry name" value="ArsR-like_HTH"/>
</dbReference>
<feature type="domain" description="HTH arsR-type" evidence="1">
    <location>
        <begin position="39"/>
        <end position="124"/>
    </location>
</feature>
<dbReference type="AlphaFoldDB" id="A0A537JM26"/>
<reference evidence="2 3" key="1">
    <citation type="journal article" date="2019" name="Nat. Microbiol.">
        <title>Mediterranean grassland soil C-N compound turnover is dependent on rainfall and depth, and is mediated by genomically divergent microorganisms.</title>
        <authorList>
            <person name="Diamond S."/>
            <person name="Andeer P.F."/>
            <person name="Li Z."/>
            <person name="Crits-Christoph A."/>
            <person name="Burstein D."/>
            <person name="Anantharaman K."/>
            <person name="Lane K.R."/>
            <person name="Thomas B.C."/>
            <person name="Pan C."/>
            <person name="Northen T.R."/>
            <person name="Banfield J.F."/>
        </authorList>
    </citation>
    <scope>NUCLEOTIDE SEQUENCE [LARGE SCALE GENOMIC DNA]</scope>
    <source>
        <strain evidence="2">NP_7</strain>
    </source>
</reference>
<dbReference type="SUPFAM" id="SSF46785">
    <property type="entry name" value="Winged helix' DNA-binding domain"/>
    <property type="match status" value="1"/>
</dbReference>
<dbReference type="EMBL" id="VBAO01000024">
    <property type="protein sequence ID" value="TMI84595.1"/>
    <property type="molecule type" value="Genomic_DNA"/>
</dbReference>
<dbReference type="InterPro" id="IPR036390">
    <property type="entry name" value="WH_DNA-bd_sf"/>
</dbReference>
<dbReference type="GO" id="GO:0003700">
    <property type="term" value="F:DNA-binding transcription factor activity"/>
    <property type="evidence" value="ECO:0007669"/>
    <property type="project" value="InterPro"/>
</dbReference>
<dbReference type="InterPro" id="IPR001845">
    <property type="entry name" value="HTH_ArsR_DNA-bd_dom"/>
</dbReference>
<dbReference type="InterPro" id="IPR036388">
    <property type="entry name" value="WH-like_DNA-bd_sf"/>
</dbReference>
<dbReference type="PANTHER" id="PTHR38600:SF2">
    <property type="entry name" value="SLL0088 PROTEIN"/>
    <property type="match status" value="1"/>
</dbReference>
<evidence type="ECO:0000259" key="1">
    <source>
        <dbReference type="SMART" id="SM00418"/>
    </source>
</evidence>
<dbReference type="Gene3D" id="1.10.10.10">
    <property type="entry name" value="Winged helix-like DNA-binding domain superfamily/Winged helix DNA-binding domain"/>
    <property type="match status" value="1"/>
</dbReference>
<organism evidence="2 3">
    <name type="scientific">Candidatus Segetimicrobium genomatis</name>
    <dbReference type="NCBI Taxonomy" id="2569760"/>
    <lineage>
        <taxon>Bacteria</taxon>
        <taxon>Bacillati</taxon>
        <taxon>Candidatus Sysuimicrobiota</taxon>
        <taxon>Candidatus Sysuimicrobiia</taxon>
        <taxon>Candidatus Sysuimicrobiales</taxon>
        <taxon>Candidatus Segetimicrobiaceae</taxon>
        <taxon>Candidatus Segetimicrobium</taxon>
    </lineage>
</organism>
<dbReference type="Pfam" id="PF01022">
    <property type="entry name" value="HTH_5"/>
    <property type="match status" value="1"/>
</dbReference>
<protein>
    <submittedName>
        <fullName evidence="2">Transcriptional regulator</fullName>
    </submittedName>
</protein>
<sequence>MVLHQIPFRLYANIRSLESRAGPALALEAAPASGKIVVEGWSMSSTRREILSYIKRRGPMTVQELSRTLQITPMGVRQHLAILERDGFIQSNGIRRGQGRPSRLYGITAEGDKLFPRTYDQFADALLDDLRAVGGDGKVDELLEHRRMRLLEQYRARMAGKEFREKVAVLAQVREEEGYLAEHAQIDRDRFVLIEHNCPIRAVAEAHPQVCRCEMTLFADALGTDVVRTDHILSGAPHCRYLIARPREAGAKP</sequence>
<dbReference type="PANTHER" id="PTHR38600">
    <property type="entry name" value="TRANSCRIPTIONAL REGULATORY PROTEIN"/>
    <property type="match status" value="1"/>
</dbReference>
<gene>
    <name evidence="2" type="ORF">E6H04_00990</name>
</gene>
<accession>A0A537JM26</accession>
<dbReference type="Proteomes" id="UP000320048">
    <property type="component" value="Unassembled WGS sequence"/>
</dbReference>
<comment type="caution">
    <text evidence="2">The sequence shown here is derived from an EMBL/GenBank/DDBJ whole genome shotgun (WGS) entry which is preliminary data.</text>
</comment>
<name>A0A537JM26_9BACT</name>
<dbReference type="SMART" id="SM00418">
    <property type="entry name" value="HTH_ARSR"/>
    <property type="match status" value="1"/>
</dbReference>
<proteinExistence type="predicted"/>
<dbReference type="CDD" id="cd00090">
    <property type="entry name" value="HTH_ARSR"/>
    <property type="match status" value="1"/>
</dbReference>